<dbReference type="InterPro" id="IPR001789">
    <property type="entry name" value="Sig_transdc_resp-reg_receiver"/>
</dbReference>
<keyword evidence="1" id="KW-0597">Phosphoprotein</keyword>
<evidence type="ECO:0000256" key="2">
    <source>
        <dbReference type="SAM" id="MobiDB-lite"/>
    </source>
</evidence>
<reference evidence="5" key="1">
    <citation type="journal article" date="2019" name="Int. J. Syst. Evol. Microbiol.">
        <title>The Global Catalogue of Microorganisms (GCM) 10K type strain sequencing project: providing services to taxonomists for standard genome sequencing and annotation.</title>
        <authorList>
            <consortium name="The Broad Institute Genomics Platform"/>
            <consortium name="The Broad Institute Genome Sequencing Center for Infectious Disease"/>
            <person name="Wu L."/>
            <person name="Ma J."/>
        </authorList>
    </citation>
    <scope>NUCLEOTIDE SEQUENCE [LARGE SCALE GENOMIC DNA]</scope>
    <source>
        <strain evidence="5">CGMCC-1.15741</strain>
    </source>
</reference>
<feature type="region of interest" description="Disordered" evidence="2">
    <location>
        <begin position="137"/>
        <end position="165"/>
    </location>
</feature>
<evidence type="ECO:0000313" key="5">
    <source>
        <dbReference type="Proteomes" id="UP001596303"/>
    </source>
</evidence>
<keyword evidence="5" id="KW-1185">Reference proteome</keyword>
<dbReference type="PANTHER" id="PTHR43228:SF1">
    <property type="entry name" value="TWO-COMPONENT RESPONSE REGULATOR ARR22"/>
    <property type="match status" value="1"/>
</dbReference>
<feature type="domain" description="Response regulatory" evidence="3">
    <location>
        <begin position="6"/>
        <end position="125"/>
    </location>
</feature>
<comment type="caution">
    <text evidence="4">The sequence shown here is derived from an EMBL/GenBank/DDBJ whole genome shotgun (WGS) entry which is preliminary data.</text>
</comment>
<proteinExistence type="predicted"/>
<feature type="compositionally biased region" description="Basic and acidic residues" evidence="2">
    <location>
        <begin position="140"/>
        <end position="165"/>
    </location>
</feature>
<evidence type="ECO:0000256" key="1">
    <source>
        <dbReference type="PROSITE-ProRule" id="PRU00169"/>
    </source>
</evidence>
<accession>A0ABW1SB41</accession>
<organism evidence="4 5">
    <name type="scientific">Ponticaulis profundi</name>
    <dbReference type="NCBI Taxonomy" id="2665222"/>
    <lineage>
        <taxon>Bacteria</taxon>
        <taxon>Pseudomonadati</taxon>
        <taxon>Pseudomonadota</taxon>
        <taxon>Alphaproteobacteria</taxon>
        <taxon>Hyphomonadales</taxon>
        <taxon>Hyphomonadaceae</taxon>
        <taxon>Ponticaulis</taxon>
    </lineage>
</organism>
<dbReference type="SMART" id="SM00448">
    <property type="entry name" value="REC"/>
    <property type="match status" value="1"/>
</dbReference>
<dbReference type="InterPro" id="IPR052048">
    <property type="entry name" value="ST_Response_Regulator"/>
</dbReference>
<evidence type="ECO:0000313" key="4">
    <source>
        <dbReference type="EMBL" id="MFC6198593.1"/>
    </source>
</evidence>
<dbReference type="RefSeq" id="WP_377378934.1">
    <property type="nucleotide sequence ID" value="NZ_JBHSSW010000012.1"/>
</dbReference>
<dbReference type="PANTHER" id="PTHR43228">
    <property type="entry name" value="TWO-COMPONENT RESPONSE REGULATOR"/>
    <property type="match status" value="1"/>
</dbReference>
<dbReference type="SUPFAM" id="SSF52172">
    <property type="entry name" value="CheY-like"/>
    <property type="match status" value="1"/>
</dbReference>
<feature type="modified residue" description="4-aspartylphosphate" evidence="1">
    <location>
        <position position="56"/>
    </location>
</feature>
<evidence type="ECO:0000259" key="3">
    <source>
        <dbReference type="PROSITE" id="PS50110"/>
    </source>
</evidence>
<name>A0ABW1SB41_9PROT</name>
<dbReference type="PROSITE" id="PS50110">
    <property type="entry name" value="RESPONSE_REGULATORY"/>
    <property type="match status" value="1"/>
</dbReference>
<dbReference type="InterPro" id="IPR011006">
    <property type="entry name" value="CheY-like_superfamily"/>
</dbReference>
<dbReference type="Gene3D" id="3.40.50.2300">
    <property type="match status" value="1"/>
</dbReference>
<protein>
    <submittedName>
        <fullName evidence="4">Response regulator</fullName>
    </submittedName>
</protein>
<gene>
    <name evidence="4" type="ORF">ACFQDM_10895</name>
</gene>
<dbReference type="EMBL" id="JBHSSW010000012">
    <property type="protein sequence ID" value="MFC6198593.1"/>
    <property type="molecule type" value="Genomic_DNA"/>
</dbReference>
<dbReference type="Proteomes" id="UP001596303">
    <property type="component" value="Unassembled WGS sequence"/>
</dbReference>
<sequence>MMSDISVLVIDDNVHMVRILTAMLRGFGIRKVHTVQDPASALETLKNTPIDMIVVDLRLPVLDGIEFTSLVRNSKDSPNPFVPIIMVTAHSERSKVQAARDAGVTEFCCKPLTANTLFQRISAVVEHNRPFIRTATYFGPDRRRRNDPNYKGPERRKPADEFSLE</sequence>
<dbReference type="Pfam" id="PF00072">
    <property type="entry name" value="Response_reg"/>
    <property type="match status" value="1"/>
</dbReference>